<dbReference type="AlphaFoldDB" id="A0A2M4D0V0"/>
<evidence type="ECO:0000256" key="1">
    <source>
        <dbReference type="SAM" id="Phobius"/>
    </source>
</evidence>
<protein>
    <submittedName>
        <fullName evidence="2">Putative secreted protein</fullName>
    </submittedName>
</protein>
<proteinExistence type="predicted"/>
<organism evidence="2">
    <name type="scientific">Anopheles darlingi</name>
    <name type="common">Mosquito</name>
    <dbReference type="NCBI Taxonomy" id="43151"/>
    <lineage>
        <taxon>Eukaryota</taxon>
        <taxon>Metazoa</taxon>
        <taxon>Ecdysozoa</taxon>
        <taxon>Arthropoda</taxon>
        <taxon>Hexapoda</taxon>
        <taxon>Insecta</taxon>
        <taxon>Pterygota</taxon>
        <taxon>Neoptera</taxon>
        <taxon>Endopterygota</taxon>
        <taxon>Diptera</taxon>
        <taxon>Nematocera</taxon>
        <taxon>Culicoidea</taxon>
        <taxon>Culicidae</taxon>
        <taxon>Anophelinae</taxon>
        <taxon>Anopheles</taxon>
    </lineage>
</organism>
<name>A0A2M4D0V0_ANODA</name>
<evidence type="ECO:0000313" key="2">
    <source>
        <dbReference type="EMBL" id="MBW71213.1"/>
    </source>
</evidence>
<keyword evidence="1" id="KW-0812">Transmembrane</keyword>
<keyword evidence="1" id="KW-0472">Membrane</keyword>
<feature type="transmembrane region" description="Helical" evidence="1">
    <location>
        <begin position="6"/>
        <end position="26"/>
    </location>
</feature>
<keyword evidence="1" id="KW-1133">Transmembrane helix</keyword>
<accession>A0A2M4D0V0</accession>
<reference evidence="2" key="1">
    <citation type="submission" date="2018-01" db="EMBL/GenBank/DDBJ databases">
        <title>An insight into the sialome of Amazonian anophelines.</title>
        <authorList>
            <person name="Ribeiro J.M."/>
            <person name="Scarpassa V."/>
            <person name="Calvo E."/>
        </authorList>
    </citation>
    <scope>NUCLEOTIDE SEQUENCE</scope>
</reference>
<dbReference type="EMBL" id="GGFL01007035">
    <property type="protein sequence ID" value="MBW71213.1"/>
    <property type="molecule type" value="Transcribed_RNA"/>
</dbReference>
<sequence>MIFFVFFPYVWFSSDISSVLSVSLCLRRIRRLRQGVEVNLRQEINQSRTKGAPNGRVKRKLEVLTVFFMHFLPRSMYVNGAQGKGYALLIINPVINCTFRHRQALECSCLFSFRML</sequence>